<dbReference type="CDD" id="cd00067">
    <property type="entry name" value="GAL4"/>
    <property type="match status" value="1"/>
</dbReference>
<evidence type="ECO:0000256" key="2">
    <source>
        <dbReference type="SAM" id="MobiDB-lite"/>
    </source>
</evidence>
<dbReference type="GO" id="GO:0008270">
    <property type="term" value="F:zinc ion binding"/>
    <property type="evidence" value="ECO:0007669"/>
    <property type="project" value="InterPro"/>
</dbReference>
<dbReference type="InterPro" id="IPR001138">
    <property type="entry name" value="Zn2Cys6_DnaBD"/>
</dbReference>
<dbReference type="EMBL" id="JAGPXD010000007">
    <property type="protein sequence ID" value="KAH7347664.1"/>
    <property type="molecule type" value="Genomic_DNA"/>
</dbReference>
<organism evidence="4 5">
    <name type="scientific">Plectosphaerella cucumerina</name>
    <dbReference type="NCBI Taxonomy" id="40658"/>
    <lineage>
        <taxon>Eukaryota</taxon>
        <taxon>Fungi</taxon>
        <taxon>Dikarya</taxon>
        <taxon>Ascomycota</taxon>
        <taxon>Pezizomycotina</taxon>
        <taxon>Sordariomycetes</taxon>
        <taxon>Hypocreomycetidae</taxon>
        <taxon>Glomerellales</taxon>
        <taxon>Plectosphaerellaceae</taxon>
        <taxon>Plectosphaerella</taxon>
    </lineage>
</organism>
<dbReference type="Gene3D" id="4.10.240.10">
    <property type="entry name" value="Zn(2)-C6 fungal-type DNA-binding domain"/>
    <property type="match status" value="1"/>
</dbReference>
<gene>
    <name evidence="4" type="ORF">B0T11DRAFT_333743</name>
</gene>
<dbReference type="PANTHER" id="PTHR47785:SF5">
    <property type="entry name" value="ZN(II)2CYS6 TRANSCRIPTION FACTOR (EUROFUNG)"/>
    <property type="match status" value="1"/>
</dbReference>
<evidence type="ECO:0000256" key="1">
    <source>
        <dbReference type="ARBA" id="ARBA00023242"/>
    </source>
</evidence>
<name>A0A8K0T4R8_9PEZI</name>
<dbReference type="OrthoDB" id="10261408at2759"/>
<keyword evidence="5" id="KW-1185">Reference proteome</keyword>
<dbReference type="SUPFAM" id="SSF57701">
    <property type="entry name" value="Zn2/Cys6 DNA-binding domain"/>
    <property type="match status" value="1"/>
</dbReference>
<evidence type="ECO:0000259" key="3">
    <source>
        <dbReference type="PROSITE" id="PS00463"/>
    </source>
</evidence>
<evidence type="ECO:0000313" key="4">
    <source>
        <dbReference type="EMBL" id="KAH7347664.1"/>
    </source>
</evidence>
<feature type="domain" description="Zn(2)-C6 fungal-type" evidence="3">
    <location>
        <begin position="57"/>
        <end position="84"/>
    </location>
</feature>
<dbReference type="Proteomes" id="UP000813385">
    <property type="component" value="Unassembled WGS sequence"/>
</dbReference>
<dbReference type="InterPro" id="IPR036864">
    <property type="entry name" value="Zn2-C6_fun-type_DNA-bd_sf"/>
</dbReference>
<dbReference type="PANTHER" id="PTHR47785">
    <property type="entry name" value="ZN(II)2CYS6 TRANSCRIPTION FACTOR (EUROFUNG)-RELATED-RELATED"/>
    <property type="match status" value="1"/>
</dbReference>
<accession>A0A8K0T4R8</accession>
<feature type="compositionally biased region" description="Pro residues" evidence="2">
    <location>
        <begin position="1"/>
        <end position="12"/>
    </location>
</feature>
<keyword evidence="1" id="KW-0539">Nucleus</keyword>
<dbReference type="PROSITE" id="PS00463">
    <property type="entry name" value="ZN2_CY6_FUNGAL_1"/>
    <property type="match status" value="1"/>
</dbReference>
<dbReference type="GO" id="GO:0000981">
    <property type="term" value="F:DNA-binding transcription factor activity, RNA polymerase II-specific"/>
    <property type="evidence" value="ECO:0007669"/>
    <property type="project" value="InterPro"/>
</dbReference>
<feature type="region of interest" description="Disordered" evidence="2">
    <location>
        <begin position="1"/>
        <end position="54"/>
    </location>
</feature>
<dbReference type="AlphaFoldDB" id="A0A8K0T4R8"/>
<evidence type="ECO:0000313" key="5">
    <source>
        <dbReference type="Proteomes" id="UP000813385"/>
    </source>
</evidence>
<feature type="region of interest" description="Disordered" evidence="2">
    <location>
        <begin position="305"/>
        <end position="324"/>
    </location>
</feature>
<dbReference type="InterPro" id="IPR053181">
    <property type="entry name" value="EcdB-like_regulator"/>
</dbReference>
<sequence>MTHPAGPPPPDPAPRKRPLPPDPEPSSPQDGHASPIERGPLDGRSDSPPQPGRAGLACEACRMRKTRCVGYPVCTWCHHRGQSCVRGRNVQTSPLDSWGQQLLESVAQVKQDILSALGTTSGPREDAFSPVPRVVAAEGGTSEQRPVRSTFDWNHPSGNGAFSTLDPQQPIPSAESILTWNVWTEELANIPGTLIPSHNTSETERPAQSRGTADTSISRMKHLGGCFERSVLARHPVISPSRLRRHIFDVAESGGDWSAESCLVFLVGAIALRRLSNDLGISLSDHIGRPLPSYLQEIPQAPSAELFGTPQTTSTQGSTTAPEQLSDITSEIQDYDNVEKSIHLFTSSNPDCSSYRSVDAFLGHAAECRLRLSRLQHMWPVGFGQPLNVSVSRDARNRRLTLLILRACLGLAAA</sequence>
<feature type="region of interest" description="Disordered" evidence="2">
    <location>
        <begin position="194"/>
        <end position="214"/>
    </location>
</feature>
<proteinExistence type="predicted"/>
<comment type="caution">
    <text evidence="4">The sequence shown here is derived from an EMBL/GenBank/DDBJ whole genome shotgun (WGS) entry which is preliminary data.</text>
</comment>
<feature type="compositionally biased region" description="Low complexity" evidence="2">
    <location>
        <begin position="308"/>
        <end position="322"/>
    </location>
</feature>
<reference evidence="4" key="1">
    <citation type="journal article" date="2021" name="Nat. Commun.">
        <title>Genetic determinants of endophytism in the Arabidopsis root mycobiome.</title>
        <authorList>
            <person name="Mesny F."/>
            <person name="Miyauchi S."/>
            <person name="Thiergart T."/>
            <person name="Pickel B."/>
            <person name="Atanasova L."/>
            <person name="Karlsson M."/>
            <person name="Huettel B."/>
            <person name="Barry K.W."/>
            <person name="Haridas S."/>
            <person name="Chen C."/>
            <person name="Bauer D."/>
            <person name="Andreopoulos W."/>
            <person name="Pangilinan J."/>
            <person name="LaButti K."/>
            <person name="Riley R."/>
            <person name="Lipzen A."/>
            <person name="Clum A."/>
            <person name="Drula E."/>
            <person name="Henrissat B."/>
            <person name="Kohler A."/>
            <person name="Grigoriev I.V."/>
            <person name="Martin F.M."/>
            <person name="Hacquard S."/>
        </authorList>
    </citation>
    <scope>NUCLEOTIDE SEQUENCE</scope>
    <source>
        <strain evidence="4">MPI-CAGE-AT-0016</strain>
    </source>
</reference>
<protein>
    <recommendedName>
        <fullName evidence="3">Zn(2)-C6 fungal-type domain-containing protein</fullName>
    </recommendedName>
</protein>